<evidence type="ECO:0000256" key="1">
    <source>
        <dbReference type="ARBA" id="ARBA00000829"/>
    </source>
</evidence>
<evidence type="ECO:0000256" key="3">
    <source>
        <dbReference type="ARBA" id="ARBA00004371"/>
    </source>
</evidence>
<evidence type="ECO:0000256" key="6">
    <source>
        <dbReference type="ARBA" id="ARBA00012754"/>
    </source>
</evidence>
<keyword evidence="9" id="KW-0378">Hydrolase</keyword>
<comment type="similarity">
    <text evidence="4">Belongs to the glycosyl hydrolase 2 family.</text>
</comment>
<dbReference type="Gene3D" id="3.20.20.80">
    <property type="entry name" value="Glycosidases"/>
    <property type="match status" value="1"/>
</dbReference>
<name>A0A1B6CRS8_9HEMI</name>
<dbReference type="Gene3D" id="2.60.120.260">
    <property type="entry name" value="Galactose-binding domain-like"/>
    <property type="match status" value="1"/>
</dbReference>
<comment type="subunit">
    <text evidence="5">Monomer.</text>
</comment>
<dbReference type="Pfam" id="PF17753">
    <property type="entry name" value="Ig_mannosidase"/>
    <property type="match status" value="1"/>
</dbReference>
<proteinExistence type="inferred from homology"/>
<comment type="subcellular location">
    <subcellularLocation>
        <location evidence="3">Lysosome</location>
    </subcellularLocation>
</comment>
<evidence type="ECO:0000256" key="9">
    <source>
        <dbReference type="ARBA" id="ARBA00022801"/>
    </source>
</evidence>
<sequence length="908" mass="103318">MIDRKGGNLKLLLIFLVPVYGDSIIGSLLNTNWTVTNSNLSISVPARVPGGIYSDLRNAGILGEDILYRFNDVNYRWVARDNWTYSTKFDVDPIILEKEHVLISFYGVDTISSICLNDKLLGYTSNMFVRYSYEVKNNLMLTNNSLVVVFTSPIKAASQYAKESEYEVLPSCVPQEYNGECHANYLRKMQASFAWDWGPAFPSVGLWKNIALEAYDSVLARYVSVKTVPGDHAWTVTATMYGQVSENYSGSLQALLILDPDQYYYISFSKNVTLVADENGEFNCSLEFTVYNPYVSKWWPNGYGQQHLYDLSMNISDYYYQSHVTVRIGFRTVELVQEDIDSSNPSKGLSYYFKVNDVPIFAKGSNYIPANILPELSSNETVVSKLLKSAKDANMNMLRVWGGGLYESDYFYKLCDEMGILIWQDMAFACSMYPASDEFLLNVGTEVKQQVLRLQSHPSLCVWAGNNENEAALRGNWYGTSQNFSRYKADYVKLYVDTIRTIVLQYDNSRPFTVSSPSNGLESEAEGYIAKDPYSSLYGDDHYYNYYANLWSEKWYPKTRFGSEYGIMSLPSLDTLGSAALPEDLTVDSEFISHRQHHLAGYFQLLLEISINLPPIVTNDLDNFIYMTQINQAMSIKLETEYYRRQRNTITKSGEGMTMGALYWQLNDVWQAPSWSSIEYGGKWKMLHYYARDFFNPVLVSPVVNSDDQLQVSLVSDLKDEELVKLVIDVVRWDTLGSRLSRKYNLKMAALNVTDVNIGDIVQFLSRTRKCGKKEFVLKNCFLTFTLLQKNSNKQLGPTNFLFPIEIKSVFGLKNATIDIIGIVTSDNFRFVLTLRTDTPAIFVWVDAQNINGQFSENGFHFIANDKTVVFKAESKISMDQVLNSIVIRSLGGIPQSVNMSKVTLRKI</sequence>
<dbReference type="Pfam" id="PF22666">
    <property type="entry name" value="Glyco_hydro_2_N2"/>
    <property type="match status" value="1"/>
</dbReference>
<evidence type="ECO:0000313" key="19">
    <source>
        <dbReference type="EMBL" id="JAS16170.1"/>
    </source>
</evidence>
<dbReference type="SUPFAM" id="SSF51445">
    <property type="entry name" value="(Trans)glycosidases"/>
    <property type="match status" value="1"/>
</dbReference>
<dbReference type="InterPro" id="IPR036156">
    <property type="entry name" value="Beta-gal/glucu_dom_sf"/>
</dbReference>
<evidence type="ECO:0000256" key="2">
    <source>
        <dbReference type="ARBA" id="ARBA00003150"/>
    </source>
</evidence>
<evidence type="ECO:0000259" key="17">
    <source>
        <dbReference type="Pfam" id="PF17753"/>
    </source>
</evidence>
<dbReference type="InterPro" id="IPR041625">
    <property type="entry name" value="Beta-mannosidase_Ig"/>
</dbReference>
<evidence type="ECO:0000259" key="16">
    <source>
        <dbReference type="Pfam" id="PF02836"/>
    </source>
</evidence>
<dbReference type="FunFam" id="3.20.20.80:FF:000035">
    <property type="entry name" value="Mannosidase beta"/>
    <property type="match status" value="1"/>
</dbReference>
<dbReference type="AlphaFoldDB" id="A0A1B6CRS8"/>
<evidence type="ECO:0000256" key="12">
    <source>
        <dbReference type="ARBA" id="ARBA00023228"/>
    </source>
</evidence>
<dbReference type="GO" id="GO:0004567">
    <property type="term" value="F:beta-mannosidase activity"/>
    <property type="evidence" value="ECO:0007669"/>
    <property type="project" value="UniProtKB-EC"/>
</dbReference>
<dbReference type="SUPFAM" id="SSF49303">
    <property type="entry name" value="beta-Galactosidase/glucuronidase domain"/>
    <property type="match status" value="2"/>
</dbReference>
<evidence type="ECO:0000256" key="10">
    <source>
        <dbReference type="ARBA" id="ARBA00023157"/>
    </source>
</evidence>
<keyword evidence="12" id="KW-0458">Lysosome</keyword>
<evidence type="ECO:0000256" key="15">
    <source>
        <dbReference type="ARBA" id="ARBA00033445"/>
    </source>
</evidence>
<dbReference type="InterPro" id="IPR054593">
    <property type="entry name" value="Beta-mannosidase-like_N2"/>
</dbReference>
<reference evidence="19" key="1">
    <citation type="submission" date="2015-12" db="EMBL/GenBank/DDBJ databases">
        <title>De novo transcriptome assembly of four potential Pierce s Disease insect vectors from Arizona vineyards.</title>
        <authorList>
            <person name="Tassone E.E."/>
        </authorList>
    </citation>
    <scope>NUCLEOTIDE SEQUENCE</scope>
</reference>
<dbReference type="InterPro" id="IPR006103">
    <property type="entry name" value="Glyco_hydro_2_cat"/>
</dbReference>
<keyword evidence="10" id="KW-1015">Disulfide bond</keyword>
<dbReference type="InterPro" id="IPR013783">
    <property type="entry name" value="Ig-like_fold"/>
</dbReference>
<evidence type="ECO:0000256" key="4">
    <source>
        <dbReference type="ARBA" id="ARBA00007401"/>
    </source>
</evidence>
<dbReference type="FunFam" id="2.60.120.260:FF:000060">
    <property type="entry name" value="Probable beta-mannosidase"/>
    <property type="match status" value="1"/>
</dbReference>
<dbReference type="EMBL" id="GEDC01021128">
    <property type="protein sequence ID" value="JAS16170.1"/>
    <property type="molecule type" value="Transcribed_RNA"/>
</dbReference>
<dbReference type="GO" id="GO:0005975">
    <property type="term" value="P:carbohydrate metabolic process"/>
    <property type="evidence" value="ECO:0007669"/>
    <property type="project" value="InterPro"/>
</dbReference>
<keyword evidence="11" id="KW-0325">Glycoprotein</keyword>
<evidence type="ECO:0000259" key="18">
    <source>
        <dbReference type="Pfam" id="PF22666"/>
    </source>
</evidence>
<evidence type="ECO:0000256" key="8">
    <source>
        <dbReference type="ARBA" id="ARBA00022729"/>
    </source>
</evidence>
<protein>
    <recommendedName>
        <fullName evidence="7">Beta-mannosidase</fullName>
        <ecNumber evidence="6">3.2.1.25</ecNumber>
    </recommendedName>
    <alternativeName>
        <fullName evidence="14">Lysosomal beta A mannosidase</fullName>
    </alternativeName>
    <alternativeName>
        <fullName evidence="15">Mannanase</fullName>
    </alternativeName>
</protein>
<evidence type="ECO:0000256" key="11">
    <source>
        <dbReference type="ARBA" id="ARBA00023180"/>
    </source>
</evidence>
<comment type="function">
    <text evidence="2">Exoglycosidase that cleaves the single beta-linked mannose residue from the non-reducing end of all N-linked glycoprotein oligosaccharides.</text>
</comment>
<dbReference type="Pfam" id="PF02836">
    <property type="entry name" value="Glyco_hydro_2_C"/>
    <property type="match status" value="1"/>
</dbReference>
<dbReference type="GO" id="GO:0005764">
    <property type="term" value="C:lysosome"/>
    <property type="evidence" value="ECO:0007669"/>
    <property type="project" value="UniProtKB-SubCell"/>
</dbReference>
<dbReference type="InterPro" id="IPR017853">
    <property type="entry name" value="GH"/>
</dbReference>
<comment type="catalytic activity">
    <reaction evidence="1">
        <text>Hydrolysis of terminal, non-reducing beta-D-mannose residues in beta-D-mannosides.</text>
        <dbReference type="EC" id="3.2.1.25"/>
    </reaction>
</comment>
<dbReference type="GO" id="GO:0006516">
    <property type="term" value="P:glycoprotein catabolic process"/>
    <property type="evidence" value="ECO:0007669"/>
    <property type="project" value="TreeGrafter"/>
</dbReference>
<evidence type="ECO:0000256" key="14">
    <source>
        <dbReference type="ARBA" id="ARBA00032581"/>
    </source>
</evidence>
<dbReference type="Gene3D" id="2.60.40.10">
    <property type="entry name" value="Immunoglobulins"/>
    <property type="match status" value="3"/>
</dbReference>
<feature type="domain" description="Glycoside hydrolase family 2 catalytic" evidence="16">
    <location>
        <begin position="410"/>
        <end position="573"/>
    </location>
</feature>
<dbReference type="EC" id="3.2.1.25" evidence="6"/>
<evidence type="ECO:0000256" key="7">
    <source>
        <dbReference type="ARBA" id="ARBA00015707"/>
    </source>
</evidence>
<dbReference type="InterPro" id="IPR050887">
    <property type="entry name" value="Beta-mannosidase_GH2"/>
</dbReference>
<accession>A0A1B6CRS8</accession>
<dbReference type="InterPro" id="IPR008979">
    <property type="entry name" value="Galactose-bd-like_sf"/>
</dbReference>
<dbReference type="PANTHER" id="PTHR43730">
    <property type="entry name" value="BETA-MANNOSIDASE"/>
    <property type="match status" value="1"/>
</dbReference>
<keyword evidence="13" id="KW-0326">Glycosidase</keyword>
<gene>
    <name evidence="19" type="ORF">g.39355</name>
</gene>
<feature type="domain" description="Beta-mannosidase Ig-fold" evidence="17">
    <location>
        <begin position="823"/>
        <end position="891"/>
    </location>
</feature>
<organism evidence="19">
    <name type="scientific">Clastoptera arizonana</name>
    <name type="common">Arizona spittle bug</name>
    <dbReference type="NCBI Taxonomy" id="38151"/>
    <lineage>
        <taxon>Eukaryota</taxon>
        <taxon>Metazoa</taxon>
        <taxon>Ecdysozoa</taxon>
        <taxon>Arthropoda</taxon>
        <taxon>Hexapoda</taxon>
        <taxon>Insecta</taxon>
        <taxon>Pterygota</taxon>
        <taxon>Neoptera</taxon>
        <taxon>Paraneoptera</taxon>
        <taxon>Hemiptera</taxon>
        <taxon>Auchenorrhyncha</taxon>
        <taxon>Cercopoidea</taxon>
        <taxon>Clastopteridae</taxon>
        <taxon>Clastoptera</taxon>
    </lineage>
</organism>
<dbReference type="SUPFAM" id="SSF49785">
    <property type="entry name" value="Galactose-binding domain-like"/>
    <property type="match status" value="1"/>
</dbReference>
<dbReference type="PANTHER" id="PTHR43730:SF1">
    <property type="entry name" value="BETA-MANNOSIDASE"/>
    <property type="match status" value="1"/>
</dbReference>
<evidence type="ECO:0000256" key="5">
    <source>
        <dbReference type="ARBA" id="ARBA00011245"/>
    </source>
</evidence>
<evidence type="ECO:0000256" key="13">
    <source>
        <dbReference type="ARBA" id="ARBA00023295"/>
    </source>
</evidence>
<keyword evidence="8" id="KW-0732">Signal</keyword>
<feature type="domain" description="Beta-mannosidase-like galactose-binding" evidence="18">
    <location>
        <begin position="33"/>
        <end position="208"/>
    </location>
</feature>